<dbReference type="Proteomes" id="UP000809829">
    <property type="component" value="Unassembled WGS sequence"/>
</dbReference>
<proteinExistence type="predicted"/>
<protein>
    <recommendedName>
        <fullName evidence="4">Sigma-w pathway protein ysdB</fullName>
    </recommendedName>
</protein>
<evidence type="ECO:0000256" key="1">
    <source>
        <dbReference type="SAM" id="Phobius"/>
    </source>
</evidence>
<keyword evidence="1" id="KW-0472">Membrane</keyword>
<organism evidence="2 3">
    <name type="scientific">Priestia iocasae</name>
    <dbReference type="NCBI Taxonomy" id="2291674"/>
    <lineage>
        <taxon>Bacteria</taxon>
        <taxon>Bacillati</taxon>
        <taxon>Bacillota</taxon>
        <taxon>Bacilli</taxon>
        <taxon>Bacillales</taxon>
        <taxon>Bacillaceae</taxon>
        <taxon>Priestia</taxon>
    </lineage>
</organism>
<reference evidence="2 3" key="1">
    <citation type="submission" date="2021-01" db="EMBL/GenBank/DDBJ databases">
        <title>Genomic Encyclopedia of Type Strains, Phase IV (KMG-IV): sequencing the most valuable type-strain genomes for metagenomic binning, comparative biology and taxonomic classification.</title>
        <authorList>
            <person name="Goeker M."/>
        </authorList>
    </citation>
    <scope>NUCLEOTIDE SEQUENCE [LARGE SCALE GENOMIC DNA]</scope>
    <source>
        <strain evidence="2 3">DSM 104297</strain>
    </source>
</reference>
<evidence type="ECO:0000313" key="2">
    <source>
        <dbReference type="EMBL" id="MBM7701259.1"/>
    </source>
</evidence>
<keyword evidence="3" id="KW-1185">Reference proteome</keyword>
<evidence type="ECO:0000313" key="3">
    <source>
        <dbReference type="Proteomes" id="UP000809829"/>
    </source>
</evidence>
<sequence length="128" mass="15442">MFFVLLVRILIVILFIYLLYRSIRYFLNPKRKLELAHEQKQFYMLDEKRNTRKNFLITYQGILFEGEKYLGTTHDSFEIVSIIIAIKNAQQLEGLTRDDFAIIEHEVRAHYPHAKVQWKSPIKEFLQH</sequence>
<keyword evidence="1" id="KW-1133">Transmembrane helix</keyword>
<dbReference type="EMBL" id="JAFBFC010000001">
    <property type="protein sequence ID" value="MBM7701259.1"/>
    <property type="molecule type" value="Genomic_DNA"/>
</dbReference>
<keyword evidence="1" id="KW-0812">Transmembrane</keyword>
<feature type="transmembrane region" description="Helical" evidence="1">
    <location>
        <begin position="6"/>
        <end position="23"/>
    </location>
</feature>
<name>A0ABS2QP76_9BACI</name>
<accession>A0ABS2QP76</accession>
<gene>
    <name evidence="2" type="ORF">JOC83_000085</name>
</gene>
<dbReference type="RefSeq" id="WP_205182466.1">
    <property type="nucleotide sequence ID" value="NZ_JAFBFC010000001.1"/>
</dbReference>
<evidence type="ECO:0008006" key="4">
    <source>
        <dbReference type="Google" id="ProtNLM"/>
    </source>
</evidence>
<comment type="caution">
    <text evidence="2">The sequence shown here is derived from an EMBL/GenBank/DDBJ whole genome shotgun (WGS) entry which is preliminary data.</text>
</comment>